<reference evidence="2" key="1">
    <citation type="journal article" date="2010" name="Nat. Biotechnol.">
        <title>Draft genome sequence of the oilseed species Ricinus communis.</title>
        <authorList>
            <person name="Chan A.P."/>
            <person name="Crabtree J."/>
            <person name="Zhao Q."/>
            <person name="Lorenzi H."/>
            <person name="Orvis J."/>
            <person name="Puiu D."/>
            <person name="Melake-Berhan A."/>
            <person name="Jones K.M."/>
            <person name="Redman J."/>
            <person name="Chen G."/>
            <person name="Cahoon E.B."/>
            <person name="Gedil M."/>
            <person name="Stanke M."/>
            <person name="Haas B.J."/>
            <person name="Wortman J.R."/>
            <person name="Fraser-Liggett C.M."/>
            <person name="Ravel J."/>
            <person name="Rabinowicz P.D."/>
        </authorList>
    </citation>
    <scope>NUCLEOTIDE SEQUENCE [LARGE SCALE GENOMIC DNA]</scope>
    <source>
        <strain evidence="2">cv. Hale</strain>
    </source>
</reference>
<dbReference type="EMBL" id="EQ973772">
    <property type="protein sequence ID" value="EEF52554.1"/>
    <property type="molecule type" value="Genomic_DNA"/>
</dbReference>
<dbReference type="InParanoid" id="B9R7S3"/>
<dbReference type="Proteomes" id="UP000008311">
    <property type="component" value="Unassembled WGS sequence"/>
</dbReference>
<gene>
    <name evidence="1" type="ORF">RCOM_1593950</name>
</gene>
<evidence type="ECO:0000313" key="2">
    <source>
        <dbReference type="Proteomes" id="UP000008311"/>
    </source>
</evidence>
<keyword evidence="2" id="KW-1185">Reference proteome</keyword>
<protein>
    <submittedName>
        <fullName evidence="1">Uncharacterized protein</fullName>
    </submittedName>
</protein>
<dbReference type="AlphaFoldDB" id="B9R7S3"/>
<proteinExistence type="predicted"/>
<name>B9R7S3_RICCO</name>
<organism evidence="1 2">
    <name type="scientific">Ricinus communis</name>
    <name type="common">Castor bean</name>
    <dbReference type="NCBI Taxonomy" id="3988"/>
    <lineage>
        <taxon>Eukaryota</taxon>
        <taxon>Viridiplantae</taxon>
        <taxon>Streptophyta</taxon>
        <taxon>Embryophyta</taxon>
        <taxon>Tracheophyta</taxon>
        <taxon>Spermatophyta</taxon>
        <taxon>Magnoliopsida</taxon>
        <taxon>eudicotyledons</taxon>
        <taxon>Gunneridae</taxon>
        <taxon>Pentapetalae</taxon>
        <taxon>rosids</taxon>
        <taxon>fabids</taxon>
        <taxon>Malpighiales</taxon>
        <taxon>Euphorbiaceae</taxon>
        <taxon>Acalyphoideae</taxon>
        <taxon>Acalypheae</taxon>
        <taxon>Ricinus</taxon>
    </lineage>
</organism>
<evidence type="ECO:0000313" key="1">
    <source>
        <dbReference type="EMBL" id="EEF52554.1"/>
    </source>
</evidence>
<sequence>MEKERMKREKDEERGKGKAFLLSPSKVRLDWIEWRDRKKEKEKEEEEERIKDLV</sequence>
<accession>B9R7S3</accession>